<dbReference type="AlphaFoldDB" id="A0A1H3HI32"/>
<protein>
    <submittedName>
        <fullName evidence="6">Nitrate/nitrite transport system substrate-binding protein</fullName>
    </submittedName>
</protein>
<proteinExistence type="predicted"/>
<dbReference type="EMBL" id="FNPK01000004">
    <property type="protein sequence ID" value="SDY15010.1"/>
    <property type="molecule type" value="Genomic_DNA"/>
</dbReference>
<dbReference type="PROSITE" id="PS51257">
    <property type="entry name" value="PROKAR_LIPOPROTEIN"/>
    <property type="match status" value="1"/>
</dbReference>
<dbReference type="PANTHER" id="PTHR30024">
    <property type="entry name" value="ALIPHATIC SULFONATES-BINDING PROTEIN-RELATED"/>
    <property type="match status" value="1"/>
</dbReference>
<dbReference type="PANTHER" id="PTHR30024:SF43">
    <property type="entry name" value="BLL4572 PROTEIN"/>
    <property type="match status" value="1"/>
</dbReference>
<evidence type="ECO:0000256" key="1">
    <source>
        <dbReference type="ARBA" id="ARBA00004308"/>
    </source>
</evidence>
<evidence type="ECO:0000313" key="7">
    <source>
        <dbReference type="Proteomes" id="UP000199035"/>
    </source>
</evidence>
<reference evidence="7" key="1">
    <citation type="submission" date="2016-10" db="EMBL/GenBank/DDBJ databases">
        <authorList>
            <person name="Varghese N."/>
            <person name="Submissions S."/>
        </authorList>
    </citation>
    <scope>NUCLEOTIDE SEQUENCE [LARGE SCALE GENOMIC DNA]</scope>
    <source>
        <strain evidence="7">ANC 5109</strain>
    </source>
</reference>
<keyword evidence="2" id="KW-0813">Transport</keyword>
<dbReference type="Gene3D" id="3.40.190.10">
    <property type="entry name" value="Periplasmic binding protein-like II"/>
    <property type="match status" value="2"/>
</dbReference>
<accession>A0A1H3HI32</accession>
<sequence>MKKILLNKVFLILYLVGLSFLLASCQKEPDPKAAASPLAIEKTTLTIGFVKLTDMAPLAIAVEKGFFKDEGLNVKLEAQSSWGVLYQRVEKGELDAAHMLAAMPLASLIDPSAHKIPIITPFTLSYNGAAITVSNNVWNEMKKNVAMEHNLPKHPISASSLKPVIAQYKQQQKVFKLGMTFPMGTHNYMLRYWLAAGGIHPGTYDPAHNDTSGHIGSDVDLTVIPPPEMVSTMVEGVTSGYSVGEPWNQKAVKKGFGVSVITSDAIWENGADKVFGLTKTFAQQNPTTTLKLVKALIRASHWLDENNYANRKEATEIIAQDNYIRVDKDIITNSMTGVFEYEPGDVRPAKSFHTFFKGQYGIPYYSDAVWWLTQMRRWGQISKSQTDQWYLETAKQAYRPDIYTQAAQALIDEGKMQVTQFPTLKNNAFIKAPQASALDHVAFDANQPNRFLATFKIGYK</sequence>
<dbReference type="SUPFAM" id="SSF53850">
    <property type="entry name" value="Periplasmic binding protein-like II"/>
    <property type="match status" value="1"/>
</dbReference>
<evidence type="ECO:0000313" key="6">
    <source>
        <dbReference type="EMBL" id="SDY15010.1"/>
    </source>
</evidence>
<gene>
    <name evidence="6" type="ORF">SAMN05421643_104112</name>
</gene>
<comment type="subcellular location">
    <subcellularLocation>
        <location evidence="1">Endomembrane system</location>
    </subcellularLocation>
</comment>
<dbReference type="GO" id="GO:0012505">
    <property type="term" value="C:endomembrane system"/>
    <property type="evidence" value="ECO:0007669"/>
    <property type="project" value="UniProtKB-SubCell"/>
</dbReference>
<evidence type="ECO:0000256" key="3">
    <source>
        <dbReference type="ARBA" id="ARBA00022475"/>
    </source>
</evidence>
<evidence type="ECO:0000256" key="4">
    <source>
        <dbReference type="ARBA" id="ARBA00022519"/>
    </source>
</evidence>
<keyword evidence="3" id="KW-1003">Cell membrane</keyword>
<keyword evidence="7" id="KW-1185">Reference proteome</keyword>
<dbReference type="Pfam" id="PF13379">
    <property type="entry name" value="NMT1_2"/>
    <property type="match status" value="1"/>
</dbReference>
<name>A0A1H3HI32_9GAMM</name>
<dbReference type="STRING" id="595670.SAMN05421643_104112"/>
<keyword evidence="4" id="KW-0997">Cell inner membrane</keyword>
<dbReference type="Proteomes" id="UP000199035">
    <property type="component" value="Unassembled WGS sequence"/>
</dbReference>
<organism evidence="6 7">
    <name type="scientific">Acinetobacter kyonggiensis</name>
    <dbReference type="NCBI Taxonomy" id="595670"/>
    <lineage>
        <taxon>Bacteria</taxon>
        <taxon>Pseudomonadati</taxon>
        <taxon>Pseudomonadota</taxon>
        <taxon>Gammaproteobacteria</taxon>
        <taxon>Moraxellales</taxon>
        <taxon>Moraxellaceae</taxon>
        <taxon>Acinetobacter</taxon>
    </lineage>
</organism>
<evidence type="ECO:0000256" key="2">
    <source>
        <dbReference type="ARBA" id="ARBA00022448"/>
    </source>
</evidence>
<dbReference type="InterPro" id="IPR044527">
    <property type="entry name" value="NrtA/CpmA_ABC-bd_dom"/>
</dbReference>
<dbReference type="RefSeq" id="WP_244516277.1">
    <property type="nucleotide sequence ID" value="NZ_FNPK01000004.1"/>
</dbReference>
<evidence type="ECO:0000256" key="5">
    <source>
        <dbReference type="ARBA" id="ARBA00023136"/>
    </source>
</evidence>
<dbReference type="CDD" id="cd13553">
    <property type="entry name" value="PBP2_NrtA_CpmA_like"/>
    <property type="match status" value="1"/>
</dbReference>
<keyword evidence="5" id="KW-0472">Membrane</keyword>